<dbReference type="Pfam" id="PF12831">
    <property type="entry name" value="FAD_oxidored"/>
    <property type="match status" value="1"/>
</dbReference>
<accession>A0A914Y656</accession>
<protein>
    <submittedName>
        <fullName evidence="6">Uncharacterized protein</fullName>
    </submittedName>
</protein>
<dbReference type="PANTHER" id="PTHR43498:SF1">
    <property type="entry name" value="COB--COM HETERODISULFIDE REDUCTASE IRON-SULFUR SUBUNIT A"/>
    <property type="match status" value="1"/>
</dbReference>
<organism evidence="5 6">
    <name type="scientific">Panagrolaimus superbus</name>
    <dbReference type="NCBI Taxonomy" id="310955"/>
    <lineage>
        <taxon>Eukaryota</taxon>
        <taxon>Metazoa</taxon>
        <taxon>Ecdysozoa</taxon>
        <taxon>Nematoda</taxon>
        <taxon>Chromadorea</taxon>
        <taxon>Rhabditida</taxon>
        <taxon>Tylenchina</taxon>
        <taxon>Panagrolaimomorpha</taxon>
        <taxon>Panagrolaimoidea</taxon>
        <taxon>Panagrolaimidae</taxon>
        <taxon>Panagrolaimus</taxon>
    </lineage>
</organism>
<dbReference type="InterPro" id="IPR039650">
    <property type="entry name" value="HdrA-like"/>
</dbReference>
<evidence type="ECO:0000256" key="4">
    <source>
        <dbReference type="ARBA" id="ARBA00023014"/>
    </source>
</evidence>
<evidence type="ECO:0000256" key="1">
    <source>
        <dbReference type="ARBA" id="ARBA00022723"/>
    </source>
</evidence>
<evidence type="ECO:0000256" key="2">
    <source>
        <dbReference type="ARBA" id="ARBA00023002"/>
    </source>
</evidence>
<dbReference type="GO" id="GO:0046872">
    <property type="term" value="F:metal ion binding"/>
    <property type="evidence" value="ECO:0007669"/>
    <property type="project" value="UniProtKB-KW"/>
</dbReference>
<dbReference type="WBParaSite" id="PSU_v2.g14923.t1">
    <property type="protein sequence ID" value="PSU_v2.g14923.t1"/>
    <property type="gene ID" value="PSU_v2.g14923"/>
</dbReference>
<dbReference type="GO" id="GO:0051536">
    <property type="term" value="F:iron-sulfur cluster binding"/>
    <property type="evidence" value="ECO:0007669"/>
    <property type="project" value="UniProtKB-KW"/>
</dbReference>
<proteinExistence type="predicted"/>
<evidence type="ECO:0000313" key="5">
    <source>
        <dbReference type="Proteomes" id="UP000887577"/>
    </source>
</evidence>
<keyword evidence="5" id="KW-1185">Reference proteome</keyword>
<keyword evidence="1" id="KW-0479">Metal-binding</keyword>
<keyword evidence="2" id="KW-0560">Oxidoreductase</keyword>
<dbReference type="Proteomes" id="UP000887577">
    <property type="component" value="Unplaced"/>
</dbReference>
<name>A0A914Y656_9BILA</name>
<evidence type="ECO:0000313" key="6">
    <source>
        <dbReference type="WBParaSite" id="PSU_v2.g14923.t1"/>
    </source>
</evidence>
<dbReference type="PANTHER" id="PTHR43498">
    <property type="entry name" value="FERREDOXIN:COB-COM HETERODISULFIDE REDUCTASE SUBUNIT A"/>
    <property type="match status" value="1"/>
</dbReference>
<sequence>MENGALFSAKIFIDATYEGDLMAFSNISNVIGREAMTKYNESRAGIRPGISYASVIMCDTSDNGNSAYFSNGTLLPFVTSKTPGDLGYGDSKTQAYNFRISITNDSTNQVPFPKPPNYDPSIYTSVLRSSLRTIKQLGAIEAAQKYFPPWQYIFNNKYDLNNYDTDFIGANWEYPRGNYSLRAKIWEDHVNYDKGLLYFLANDPGLPAEYKAVINKWGLSKDEFADNQNWPYALYVREARRLI</sequence>
<dbReference type="AlphaFoldDB" id="A0A914Y656"/>
<keyword evidence="3" id="KW-0408">Iron</keyword>
<keyword evidence="4" id="KW-0411">Iron-sulfur</keyword>
<reference evidence="6" key="1">
    <citation type="submission" date="2022-11" db="UniProtKB">
        <authorList>
            <consortium name="WormBaseParasite"/>
        </authorList>
    </citation>
    <scope>IDENTIFICATION</scope>
</reference>
<dbReference type="GO" id="GO:0016491">
    <property type="term" value="F:oxidoreductase activity"/>
    <property type="evidence" value="ECO:0007669"/>
    <property type="project" value="UniProtKB-KW"/>
</dbReference>
<evidence type="ECO:0000256" key="3">
    <source>
        <dbReference type="ARBA" id="ARBA00023004"/>
    </source>
</evidence>